<dbReference type="RefSeq" id="WP_036815426.1">
    <property type="nucleotide sequence ID" value="NZ_AVBF01000002.1"/>
</dbReference>
<dbReference type="STRING" id="1385514.N782_12290"/>
<comment type="caution">
    <text evidence="2">The sequence shown here is derived from an EMBL/GenBank/DDBJ whole genome shotgun (WGS) entry which is preliminary data.</text>
</comment>
<evidence type="ECO:0000313" key="2">
    <source>
        <dbReference type="EMBL" id="KGP74507.1"/>
    </source>
</evidence>
<evidence type="ECO:0000259" key="1">
    <source>
        <dbReference type="Pfam" id="PF22599"/>
    </source>
</evidence>
<evidence type="ECO:0000313" key="3">
    <source>
        <dbReference type="Proteomes" id="UP000030147"/>
    </source>
</evidence>
<dbReference type="Proteomes" id="UP000030147">
    <property type="component" value="Unassembled WGS sequence"/>
</dbReference>
<accession>A0A0A2TF91</accession>
<dbReference type="AlphaFoldDB" id="A0A0A2TF91"/>
<proteinExistence type="predicted"/>
<dbReference type="InterPro" id="IPR054384">
    <property type="entry name" value="SecDF_P1_head"/>
</dbReference>
<dbReference type="eggNOG" id="COG0342">
    <property type="taxonomic scope" value="Bacteria"/>
</dbReference>
<reference evidence="2 3" key="1">
    <citation type="journal article" date="2015" name="Stand. Genomic Sci.">
        <title>High quality draft genome sequence of the moderately halophilic bacterium Pontibacillus yanchengensis Y32(T) and comparison among Pontibacillus genomes.</title>
        <authorList>
            <person name="Huang J."/>
            <person name="Qiao Z.X."/>
            <person name="Tang J.W."/>
            <person name="Wang G."/>
        </authorList>
    </citation>
    <scope>NUCLEOTIDE SEQUENCE [LARGE SCALE GENOMIC DNA]</scope>
    <source>
        <strain evidence="2 3">Y32</strain>
    </source>
</reference>
<dbReference type="Pfam" id="PF22599">
    <property type="entry name" value="SecDF_P1_head"/>
    <property type="match status" value="1"/>
</dbReference>
<organism evidence="2 3">
    <name type="scientific">Pontibacillus yanchengensis Y32</name>
    <dbReference type="NCBI Taxonomy" id="1385514"/>
    <lineage>
        <taxon>Bacteria</taxon>
        <taxon>Bacillati</taxon>
        <taxon>Bacillota</taxon>
        <taxon>Bacilli</taxon>
        <taxon>Bacillales</taxon>
        <taxon>Bacillaceae</taxon>
        <taxon>Pontibacillus</taxon>
    </lineage>
</organism>
<name>A0A0A2TF91_9BACI</name>
<protein>
    <recommendedName>
        <fullName evidence="1">SecDF P1 head subdomain domain-containing protein</fullName>
    </recommendedName>
</protein>
<dbReference type="Gene3D" id="3.30.1360.200">
    <property type="match status" value="1"/>
</dbReference>
<keyword evidence="3" id="KW-1185">Reference proteome</keyword>
<dbReference type="EMBL" id="AVBF01000002">
    <property type="protein sequence ID" value="KGP74507.1"/>
    <property type="molecule type" value="Genomic_DNA"/>
</dbReference>
<gene>
    <name evidence="2" type="ORF">N782_12290</name>
</gene>
<dbReference type="PROSITE" id="PS51257">
    <property type="entry name" value="PROKAR_LIPOPROTEIN"/>
    <property type="match status" value="1"/>
</dbReference>
<feature type="domain" description="SecDF P1 head subdomain" evidence="1">
    <location>
        <begin position="98"/>
        <end position="204"/>
    </location>
</feature>
<dbReference type="OrthoDB" id="9902941at2"/>
<sequence>MRKIWLMIAGLMLTIFISGCGTSGSTLHFTAAENVDNEEAKEAVSSILSLLEMEGSVSSSEGEVTATLNEDISSSQKETLQKKLEEGIDLSFRDFNDKKMLGEKDLVAGTAEVSTRKDLDTASIAVQMKDKEHFHEITKDIANRENGKKQLVIWINYEDNQSFKEEKDKENPAYVSAPRVSTPLNTESVQIAGSFSEEEAKELVQKINIATWLHFVELESIDTK</sequence>